<organism evidence="1 2">
    <name type="scientific">Decorospora gaudefroyi</name>
    <dbReference type="NCBI Taxonomy" id="184978"/>
    <lineage>
        <taxon>Eukaryota</taxon>
        <taxon>Fungi</taxon>
        <taxon>Dikarya</taxon>
        <taxon>Ascomycota</taxon>
        <taxon>Pezizomycotina</taxon>
        <taxon>Dothideomycetes</taxon>
        <taxon>Pleosporomycetidae</taxon>
        <taxon>Pleosporales</taxon>
        <taxon>Pleosporineae</taxon>
        <taxon>Pleosporaceae</taxon>
        <taxon>Decorospora</taxon>
    </lineage>
</organism>
<gene>
    <name evidence="1" type="ORF">BDW02DRAFT_164779</name>
</gene>
<dbReference type="EMBL" id="ML975263">
    <property type="protein sequence ID" value="KAF1837371.1"/>
    <property type="molecule type" value="Genomic_DNA"/>
</dbReference>
<reference evidence="1" key="1">
    <citation type="submission" date="2020-01" db="EMBL/GenBank/DDBJ databases">
        <authorList>
            <consortium name="DOE Joint Genome Institute"/>
            <person name="Haridas S."/>
            <person name="Albert R."/>
            <person name="Binder M."/>
            <person name="Bloem J."/>
            <person name="Labutti K."/>
            <person name="Salamov A."/>
            <person name="Andreopoulos B."/>
            <person name="Baker S.E."/>
            <person name="Barry K."/>
            <person name="Bills G."/>
            <person name="Bluhm B.H."/>
            <person name="Cannon C."/>
            <person name="Castanera R."/>
            <person name="Culley D.E."/>
            <person name="Daum C."/>
            <person name="Ezra D."/>
            <person name="Gonzalez J.B."/>
            <person name="Henrissat B."/>
            <person name="Kuo A."/>
            <person name="Liang C."/>
            <person name="Lipzen A."/>
            <person name="Lutzoni F."/>
            <person name="Magnuson J."/>
            <person name="Mondo S."/>
            <person name="Nolan M."/>
            <person name="Ohm R."/>
            <person name="Pangilinan J."/>
            <person name="Park H.-J."/>
            <person name="Ramirez L."/>
            <person name="Alfaro M."/>
            <person name="Sun H."/>
            <person name="Tritt A."/>
            <person name="Yoshinaga Y."/>
            <person name="Zwiers L.-H."/>
            <person name="Turgeon B.G."/>
            <person name="Goodwin S.B."/>
            <person name="Spatafora J.W."/>
            <person name="Crous P.W."/>
            <person name="Grigoriev I.V."/>
        </authorList>
    </citation>
    <scope>NUCLEOTIDE SEQUENCE</scope>
    <source>
        <strain evidence="1">P77</strain>
    </source>
</reference>
<feature type="non-terminal residue" evidence="1">
    <location>
        <position position="1"/>
    </location>
</feature>
<keyword evidence="2" id="KW-1185">Reference proteome</keyword>
<dbReference type="OrthoDB" id="3797098at2759"/>
<name>A0A6A5KPY1_9PLEO</name>
<sequence>REYPPFFSDRHSTQPRFIRTTVDDARSWAQVYTIYDGDLYEHVAATQIPAGPLSNPSMPAASGVANQMVEVAAHEHAVATGGGPVAQEYAALQVHRN</sequence>
<evidence type="ECO:0000313" key="1">
    <source>
        <dbReference type="EMBL" id="KAF1837371.1"/>
    </source>
</evidence>
<evidence type="ECO:0000313" key="2">
    <source>
        <dbReference type="Proteomes" id="UP000800040"/>
    </source>
</evidence>
<proteinExistence type="predicted"/>
<dbReference type="AlphaFoldDB" id="A0A6A5KPY1"/>
<accession>A0A6A5KPY1</accession>
<dbReference type="Proteomes" id="UP000800040">
    <property type="component" value="Unassembled WGS sequence"/>
</dbReference>
<protein>
    <submittedName>
        <fullName evidence="1">Uncharacterized protein</fullName>
    </submittedName>
</protein>